<keyword evidence="2" id="KW-1185">Reference proteome</keyword>
<dbReference type="Proteomes" id="UP001162992">
    <property type="component" value="Chromosome 4"/>
</dbReference>
<reference evidence="2" key="1">
    <citation type="journal article" date="2024" name="Proc. Natl. Acad. Sci. U.S.A.">
        <title>Extraordinary preservation of gene collinearity over three hundred million years revealed in homosporous lycophytes.</title>
        <authorList>
            <person name="Li C."/>
            <person name="Wickell D."/>
            <person name="Kuo L.Y."/>
            <person name="Chen X."/>
            <person name="Nie B."/>
            <person name="Liao X."/>
            <person name="Peng D."/>
            <person name="Ji J."/>
            <person name="Jenkins J."/>
            <person name="Williams M."/>
            <person name="Shu S."/>
            <person name="Plott C."/>
            <person name="Barry K."/>
            <person name="Rajasekar S."/>
            <person name="Grimwood J."/>
            <person name="Han X."/>
            <person name="Sun S."/>
            <person name="Hou Z."/>
            <person name="He W."/>
            <person name="Dai G."/>
            <person name="Sun C."/>
            <person name="Schmutz J."/>
            <person name="Leebens-Mack J.H."/>
            <person name="Li F.W."/>
            <person name="Wang L."/>
        </authorList>
    </citation>
    <scope>NUCLEOTIDE SEQUENCE [LARGE SCALE GENOMIC DNA]</scope>
    <source>
        <strain evidence="2">cv. PW_Plant_1</strain>
    </source>
</reference>
<protein>
    <submittedName>
        <fullName evidence="1">Uncharacterized protein</fullName>
    </submittedName>
</protein>
<proteinExistence type="predicted"/>
<evidence type="ECO:0000313" key="2">
    <source>
        <dbReference type="Proteomes" id="UP001162992"/>
    </source>
</evidence>
<comment type="caution">
    <text evidence="1">The sequence shown here is derived from an EMBL/GenBank/DDBJ whole genome shotgun (WGS) entry which is preliminary data.</text>
</comment>
<gene>
    <name evidence="1" type="ORF">O6H91_04G092500</name>
</gene>
<name>A0ACC2E025_DIPCM</name>
<sequence>MNSMGMAIGLTRKSVEPCNILGLVVLVVMFSQTAKVLAKSYIESCSSADRCSAFVSYRLELGTKLSEIAELFSVDAEGILGANNYDLTLVDTEDFVIPSQKLLRIPMSCACVNGIRRTDSTSYSVKVGDTLYIIATQTYSSLVTTQQIQQANDIADGEQLSIGQSLIIPFPCACHDSMLNGKATIFLTYAVDEGDSLEQIAKDFEANQTDLRTLNEIKDFSDIVAGDVIEIPISACTSSFGQSAADYNLMVAQGSYIVTAGGCVQCTCPNTFNEIHCTFTPMLITSCPKKTCIGSNLHIGEENAQKNASGCYIFSCIYGGYKGLIIISRLEVQNVTCQDGQYMPAFQPSPNYIFSPELSPSPSMQSLKASCGNVFVFASKESFVISSSILFLSMWISL</sequence>
<dbReference type="EMBL" id="CM055095">
    <property type="protein sequence ID" value="KAJ7559592.1"/>
    <property type="molecule type" value="Genomic_DNA"/>
</dbReference>
<accession>A0ACC2E025</accession>
<organism evidence="1 2">
    <name type="scientific">Diphasiastrum complanatum</name>
    <name type="common">Issler's clubmoss</name>
    <name type="synonym">Lycopodium complanatum</name>
    <dbReference type="NCBI Taxonomy" id="34168"/>
    <lineage>
        <taxon>Eukaryota</taxon>
        <taxon>Viridiplantae</taxon>
        <taxon>Streptophyta</taxon>
        <taxon>Embryophyta</taxon>
        <taxon>Tracheophyta</taxon>
        <taxon>Lycopodiopsida</taxon>
        <taxon>Lycopodiales</taxon>
        <taxon>Lycopodiaceae</taxon>
        <taxon>Lycopodioideae</taxon>
        <taxon>Diphasiastrum</taxon>
    </lineage>
</organism>
<evidence type="ECO:0000313" key="1">
    <source>
        <dbReference type="EMBL" id="KAJ7559592.1"/>
    </source>
</evidence>